<dbReference type="EMBL" id="JAMQOS010000007">
    <property type="protein sequence ID" value="MDS0284057.1"/>
    <property type="molecule type" value="Genomic_DNA"/>
</dbReference>
<gene>
    <name evidence="1" type="ORF">NDI86_18230</name>
</gene>
<keyword evidence="2" id="KW-1185">Reference proteome</keyword>
<dbReference type="RefSeq" id="WP_310901804.1">
    <property type="nucleotide sequence ID" value="NZ_JAMQOS010000007.1"/>
</dbReference>
<evidence type="ECO:0000313" key="1">
    <source>
        <dbReference type="EMBL" id="MDS0284057.1"/>
    </source>
</evidence>
<comment type="caution">
    <text evidence="1">The sequence shown here is derived from an EMBL/GenBank/DDBJ whole genome shotgun (WGS) entry which is preliminary data.</text>
</comment>
<dbReference type="Proteomes" id="UP001268864">
    <property type="component" value="Unassembled WGS sequence"/>
</dbReference>
<proteinExistence type="predicted"/>
<accession>A0ABU2FUT8</accession>
<reference evidence="1 2" key="1">
    <citation type="submission" date="2022-06" db="EMBL/GenBank/DDBJ databases">
        <title>Halomicroarcula sp. a new haloarchaeum isolate from saline soil.</title>
        <authorList>
            <person name="Strakova D."/>
            <person name="Galisteo C."/>
            <person name="Sanchez-Porro C."/>
            <person name="Ventosa A."/>
        </authorList>
    </citation>
    <scope>NUCLEOTIDE SEQUENCE [LARGE SCALE GENOMIC DNA]</scope>
    <source>
        <strain evidence="1 2">S3CR25-11</strain>
    </source>
</reference>
<name>A0ABU2FUT8_9EURY</name>
<organism evidence="1 2">
    <name type="scientific">Haloarcula onubensis</name>
    <dbReference type="NCBI Taxonomy" id="2950539"/>
    <lineage>
        <taxon>Archaea</taxon>
        <taxon>Methanobacteriati</taxon>
        <taxon>Methanobacteriota</taxon>
        <taxon>Stenosarchaea group</taxon>
        <taxon>Halobacteria</taxon>
        <taxon>Halobacteriales</taxon>
        <taxon>Haloarculaceae</taxon>
        <taxon>Haloarcula</taxon>
    </lineage>
</organism>
<protein>
    <submittedName>
        <fullName evidence="1">Uncharacterized protein</fullName>
    </submittedName>
</protein>
<sequence>MVEVGEELWSIPDNWSQLYRLKAEYGPDQGIYRIPKSGDAVLLTLTHKNDRLVDAYHIVEQIGSVSWSAEASVDQDGLSDALAYVSDHADEFDDAVSDVLQYVQNNPQEVVEEAEEFAERRAPERVEDYNGIPVSPFDPFRVSFRSEDGVVSHPEYRTGSEVMITIRELFGLFDVVPPSPLVSVTVR</sequence>
<evidence type="ECO:0000313" key="2">
    <source>
        <dbReference type="Proteomes" id="UP001268864"/>
    </source>
</evidence>